<dbReference type="Proteomes" id="UP000269692">
    <property type="component" value="Unassembled WGS sequence"/>
</dbReference>
<organism evidence="1 2">
    <name type="scientific">Xanthobacter tagetidis</name>
    <dbReference type="NCBI Taxonomy" id="60216"/>
    <lineage>
        <taxon>Bacteria</taxon>
        <taxon>Pseudomonadati</taxon>
        <taxon>Pseudomonadota</taxon>
        <taxon>Alphaproteobacteria</taxon>
        <taxon>Hyphomicrobiales</taxon>
        <taxon>Xanthobacteraceae</taxon>
        <taxon>Xanthobacter</taxon>
    </lineage>
</organism>
<dbReference type="RefSeq" id="WP_121622704.1">
    <property type="nucleotide sequence ID" value="NZ_JACIIW010000001.1"/>
</dbReference>
<dbReference type="AlphaFoldDB" id="A0A3L7AHH1"/>
<comment type="caution">
    <text evidence="1">The sequence shown here is derived from an EMBL/GenBank/DDBJ whole genome shotgun (WGS) entry which is preliminary data.</text>
</comment>
<evidence type="ECO:0000313" key="1">
    <source>
        <dbReference type="EMBL" id="RLP79494.1"/>
    </source>
</evidence>
<accession>A0A3L7AHH1</accession>
<proteinExistence type="predicted"/>
<evidence type="ECO:0000313" key="2">
    <source>
        <dbReference type="Proteomes" id="UP000269692"/>
    </source>
</evidence>
<dbReference type="OrthoDB" id="8454364at2"/>
<keyword evidence="2" id="KW-1185">Reference proteome</keyword>
<reference evidence="1 2" key="1">
    <citation type="submission" date="2018-10" db="EMBL/GenBank/DDBJ databases">
        <title>Xanthobacter tagetidis genome sequencing and assembly.</title>
        <authorList>
            <person name="Maclea K.S."/>
            <person name="Goen A.E."/>
            <person name="Fatima S.A."/>
        </authorList>
    </citation>
    <scope>NUCLEOTIDE SEQUENCE [LARGE SCALE GENOMIC DNA]</scope>
    <source>
        <strain evidence="1 2">ATCC 700314</strain>
    </source>
</reference>
<dbReference type="EMBL" id="RCTF01000005">
    <property type="protein sequence ID" value="RLP79494.1"/>
    <property type="molecule type" value="Genomic_DNA"/>
</dbReference>
<name>A0A3L7AHH1_9HYPH</name>
<sequence>MGTALTLADLNTAVNHEPRIAHRRLADALGFSQVHKMGHLIERHIEALQRFGGVPSTVDETGPKGGRPGKTYWLNKKQALYLCTKSETANATEVTIQMVEVFDAFLKGEMVAAEAIPVRAHIRRRPKPGFGTIIADTNDLYPFVEEGDELVVEFTRDAGLGAGEPQSLVVAVDPVSGRPRPCWLMLTGGGAFGPAQMMLRRVDGASLPVPASFPVIGRVIGVNKPTAGERRAELARCA</sequence>
<protein>
    <submittedName>
        <fullName evidence="1">Uncharacterized protein</fullName>
    </submittedName>
</protein>
<gene>
    <name evidence="1" type="ORF">D9R14_07465</name>
</gene>